<feature type="region of interest" description="Disordered" evidence="6">
    <location>
        <begin position="1083"/>
        <end position="1197"/>
    </location>
</feature>
<evidence type="ECO:0000256" key="5">
    <source>
        <dbReference type="PROSITE-ProRule" id="PRU00047"/>
    </source>
</evidence>
<dbReference type="GeneID" id="59320447"/>
<accession>A0A8H5PUS3</accession>
<feature type="compositionally biased region" description="Basic and acidic residues" evidence="6">
    <location>
        <begin position="258"/>
        <end position="279"/>
    </location>
</feature>
<evidence type="ECO:0000256" key="4">
    <source>
        <dbReference type="ARBA" id="ARBA00022840"/>
    </source>
</evidence>
<feature type="compositionally biased region" description="Basic and acidic residues" evidence="6">
    <location>
        <begin position="7"/>
        <end position="27"/>
    </location>
</feature>
<feature type="compositionally biased region" description="Gly residues" evidence="6">
    <location>
        <begin position="226"/>
        <end position="242"/>
    </location>
</feature>
<sequence length="1197" mass="129126">MSGLINKVKEAIHSDKDKSHEQPEGTHSRVANAADPRYDSDRDHRANPGTTTTGGLGSSTHNTGTAGGLTGGSTYSENMPGHTTSGRTENMPGHTTAGGLGSHGGIGGTSGGLSGNSGTYGQTTGTSGLSSHGAGTQGGIGGTSAGYSTGPSNTAGPHSSDMANKLDPKVDSDLDGSRRLGGSNTHGNQSGLSGNSGTYGQTTTGTSGFSSHGAGAHGPTHTSGLSGTGSTGTYGSTTGTGPGPAPKTAGPHSSDLANKLDPKVDSDLDGSKTLGKDKTFQQSNNNFAGRDPTDATQVPPSVLQKHVPTEIAHDDPHSDHSRRHSSTHQETHRASRRLAFVTGGPGSGKTTTAMKLVTAIVSGGVGETREHEPKLTVADKPESVISNRPDSTGWLDVDDDDTCSEASFCSAVSRLAVGPDADKLEQGHVTSAHSFDICDDTTLPLAYRVLPTGVVMPEGAAAPNSVDDLRSLVDSPKYTQMMAISQGSGLSNIIPLQLAIVVEGNPPTSMPIFASPGCHTIWIHNDNAIKLHGTSYNHFSGLSLAPSVSAPHVDEIPPTTEPTSEESAWDQSAPPAAVPGLDDPTNQPPVAPITQYDDPAPDEYKKASKFQSNAGQSAESQPTPTSAKVAWTAGQNKLVDNAARRATEACPDKLVVRVLPWKREFSNLQRVTDAKPAVTETETHYLASNVDLAMADHLDAFRARQFENSHPSCVIAAWNEKKKDPDAFAMNRVKNQSEFRKLMEHAISQVDIVVGTPVALVEFVRHTDFVPQLIVVDEAARLTENLSLAPQAEWQPAFCIHIGDTQQFPPIALTVKQRDFKAVFSYQRQTSLFHRMEDAGRILARRSRNYRARVNAASWAQTMFYGGNMSIAHRNHSEASKKFHNWMEEKFKKFGCLSTTVMIRPDNAERVEDRKQLRKPRQRQLRDAARRPALSRRSSRRRSEQKRLYELLLRHLTKAEVPKDLVEVRTVDDSPSHEADVVILDLVRTVKKGFISEAPRTNVSMTRARLGQFVVGPGGKTPLEWPLNHLVAFLEERSAVINLRNRCRWYLMCQNCCQPGHLANECTFKPKCVRCDGASHATRNCPRAEEDEISTSASKPITADDGIQRDVLQPPRVDFSDSRRSKKNSTTREEAFAKPHKHKDAMRKAFHNAMRELRKVKKDQDVQDVETDEQDQAGDDGSDDDRTADGSADDGVW</sequence>
<dbReference type="SMART" id="SM00343">
    <property type="entry name" value="ZnF_C2HC"/>
    <property type="match status" value="2"/>
</dbReference>
<keyword evidence="1" id="KW-0547">Nucleotide-binding</keyword>
<protein>
    <recommendedName>
        <fullName evidence="7">CCHC-type domain-containing protein</fullName>
    </recommendedName>
</protein>
<feature type="compositionally biased region" description="Basic and acidic residues" evidence="6">
    <location>
        <begin position="36"/>
        <end position="46"/>
    </location>
</feature>
<dbReference type="SUPFAM" id="SSF57756">
    <property type="entry name" value="Retrovirus zinc finger-like domains"/>
    <property type="match status" value="1"/>
</dbReference>
<evidence type="ECO:0000256" key="2">
    <source>
        <dbReference type="ARBA" id="ARBA00022801"/>
    </source>
</evidence>
<evidence type="ECO:0000313" key="9">
    <source>
        <dbReference type="Proteomes" id="UP000547976"/>
    </source>
</evidence>
<dbReference type="GO" id="GO:0043139">
    <property type="term" value="F:5'-3' DNA helicase activity"/>
    <property type="evidence" value="ECO:0007669"/>
    <property type="project" value="TreeGrafter"/>
</dbReference>
<feature type="region of interest" description="Disordered" evidence="6">
    <location>
        <begin position="1"/>
        <end position="299"/>
    </location>
</feature>
<dbReference type="OrthoDB" id="5096448at2759"/>
<keyword evidence="5" id="KW-0479">Metal-binding</keyword>
<dbReference type="AlphaFoldDB" id="A0A8H5PUS3"/>
<feature type="compositionally biased region" description="Low complexity" evidence="6">
    <location>
        <begin position="116"/>
        <end position="134"/>
    </location>
</feature>
<dbReference type="Pfam" id="PF13087">
    <property type="entry name" value="AAA_12"/>
    <property type="match status" value="1"/>
</dbReference>
<feature type="region of interest" description="Disordered" evidence="6">
    <location>
        <begin position="907"/>
        <end position="942"/>
    </location>
</feature>
<organism evidence="8 9">
    <name type="scientific">Gibberella subglutinans</name>
    <name type="common">Fusarium subglutinans</name>
    <dbReference type="NCBI Taxonomy" id="42677"/>
    <lineage>
        <taxon>Eukaryota</taxon>
        <taxon>Fungi</taxon>
        <taxon>Dikarya</taxon>
        <taxon>Ascomycota</taxon>
        <taxon>Pezizomycotina</taxon>
        <taxon>Sordariomycetes</taxon>
        <taxon>Hypocreomycetidae</taxon>
        <taxon>Hypocreales</taxon>
        <taxon>Nectriaceae</taxon>
        <taxon>Fusarium</taxon>
        <taxon>Fusarium fujikuroi species complex</taxon>
    </lineage>
</organism>
<dbReference type="InterPro" id="IPR036875">
    <property type="entry name" value="Znf_CCHC_sf"/>
</dbReference>
<feature type="compositionally biased region" description="Acidic residues" evidence="6">
    <location>
        <begin position="1166"/>
        <end position="1183"/>
    </location>
</feature>
<feature type="domain" description="CCHC-type" evidence="7">
    <location>
        <begin position="1053"/>
        <end position="1066"/>
    </location>
</feature>
<feature type="compositionally biased region" description="Polar residues" evidence="6">
    <location>
        <begin position="609"/>
        <end position="626"/>
    </location>
</feature>
<dbReference type="InterPro" id="IPR050534">
    <property type="entry name" value="Coronavir_polyprotein_1ab"/>
</dbReference>
<feature type="region of interest" description="Disordered" evidence="6">
    <location>
        <begin position="311"/>
        <end position="349"/>
    </location>
</feature>
<dbReference type="GO" id="GO:0005524">
    <property type="term" value="F:ATP binding"/>
    <property type="evidence" value="ECO:0007669"/>
    <property type="project" value="UniProtKB-KW"/>
</dbReference>
<dbReference type="PANTHER" id="PTHR43788:SF16">
    <property type="entry name" value="HELICASE WITH ZINC FINGER 2"/>
    <property type="match status" value="1"/>
</dbReference>
<dbReference type="PANTHER" id="PTHR43788">
    <property type="entry name" value="DNA2/NAM7 HELICASE FAMILY MEMBER"/>
    <property type="match status" value="1"/>
</dbReference>
<dbReference type="InterPro" id="IPR041679">
    <property type="entry name" value="DNA2/NAM7-like_C"/>
</dbReference>
<feature type="compositionally biased region" description="Basic and acidic residues" evidence="6">
    <location>
        <begin position="1153"/>
        <end position="1165"/>
    </location>
</feature>
<dbReference type="RefSeq" id="XP_036537033.1">
    <property type="nucleotide sequence ID" value="XM_036685729.1"/>
</dbReference>
<evidence type="ECO:0000256" key="3">
    <source>
        <dbReference type="ARBA" id="ARBA00022806"/>
    </source>
</evidence>
<feature type="compositionally biased region" description="Polar residues" evidence="6">
    <location>
        <begin position="182"/>
        <end position="192"/>
    </location>
</feature>
<comment type="caution">
    <text evidence="8">The sequence shown here is derived from an EMBL/GenBank/DDBJ whole genome shotgun (WGS) entry which is preliminary data.</text>
</comment>
<name>A0A8H5PUS3_GIBSU</name>
<dbReference type="PROSITE" id="PS50158">
    <property type="entry name" value="ZF_CCHC"/>
    <property type="match status" value="1"/>
</dbReference>
<keyword evidence="3" id="KW-0347">Helicase</keyword>
<evidence type="ECO:0000259" key="7">
    <source>
        <dbReference type="PROSITE" id="PS50158"/>
    </source>
</evidence>
<dbReference type="GO" id="GO:0016787">
    <property type="term" value="F:hydrolase activity"/>
    <property type="evidence" value="ECO:0007669"/>
    <property type="project" value="UniProtKB-KW"/>
</dbReference>
<evidence type="ECO:0000256" key="1">
    <source>
        <dbReference type="ARBA" id="ARBA00022741"/>
    </source>
</evidence>
<feature type="compositionally biased region" description="Basic residues" evidence="6">
    <location>
        <begin position="1138"/>
        <end position="1150"/>
    </location>
</feature>
<feature type="compositionally biased region" description="Polar residues" evidence="6">
    <location>
        <begin position="75"/>
        <end position="88"/>
    </location>
</feature>
<keyword evidence="4" id="KW-0067">ATP-binding</keyword>
<dbReference type="InterPro" id="IPR001878">
    <property type="entry name" value="Znf_CCHC"/>
</dbReference>
<keyword evidence="5" id="KW-0863">Zinc-finger</keyword>
<evidence type="ECO:0000256" key="6">
    <source>
        <dbReference type="SAM" id="MobiDB-lite"/>
    </source>
</evidence>
<dbReference type="SUPFAM" id="SSF52540">
    <property type="entry name" value="P-loop containing nucleoside triphosphate hydrolases"/>
    <property type="match status" value="1"/>
</dbReference>
<dbReference type="InterPro" id="IPR027417">
    <property type="entry name" value="P-loop_NTPase"/>
</dbReference>
<feature type="region of interest" description="Disordered" evidence="6">
    <location>
        <begin position="550"/>
        <end position="628"/>
    </location>
</feature>
<reference evidence="8 9" key="1">
    <citation type="submission" date="2020-05" db="EMBL/GenBank/DDBJ databases">
        <title>Identification and distribution of gene clusters putatively required for synthesis of sphingolipid metabolism inhibitors in phylogenetically diverse species of the filamentous fungus Fusarium.</title>
        <authorList>
            <person name="Kim H.-S."/>
            <person name="Busman M."/>
            <person name="Brown D.W."/>
            <person name="Divon H."/>
            <person name="Uhlig S."/>
            <person name="Proctor R.H."/>
        </authorList>
    </citation>
    <scope>NUCLEOTIDE SEQUENCE [LARGE SCALE GENOMIC DNA]</scope>
    <source>
        <strain evidence="8 9">NRRL 66333</strain>
    </source>
</reference>
<dbReference type="Proteomes" id="UP000547976">
    <property type="component" value="Unassembled WGS sequence"/>
</dbReference>
<dbReference type="GO" id="GO:0003676">
    <property type="term" value="F:nucleic acid binding"/>
    <property type="evidence" value="ECO:0007669"/>
    <property type="project" value="InterPro"/>
</dbReference>
<keyword evidence="5" id="KW-0862">Zinc</keyword>
<evidence type="ECO:0000313" key="8">
    <source>
        <dbReference type="EMBL" id="KAF5602968.1"/>
    </source>
</evidence>
<gene>
    <name evidence="8" type="ORF">FSUBG_7425</name>
</gene>
<feature type="compositionally biased region" description="Gly residues" evidence="6">
    <location>
        <begin position="96"/>
        <end position="115"/>
    </location>
</feature>
<dbReference type="EMBL" id="JAAOAV010000095">
    <property type="protein sequence ID" value="KAF5602968.1"/>
    <property type="molecule type" value="Genomic_DNA"/>
</dbReference>
<keyword evidence="2" id="KW-0378">Hydrolase</keyword>
<feature type="compositionally biased region" description="Gly residues" evidence="6">
    <location>
        <begin position="135"/>
        <end position="144"/>
    </location>
</feature>
<dbReference type="GO" id="GO:0008270">
    <property type="term" value="F:zinc ion binding"/>
    <property type="evidence" value="ECO:0007669"/>
    <property type="project" value="UniProtKB-KW"/>
</dbReference>
<dbReference type="Gene3D" id="4.10.60.10">
    <property type="entry name" value="Zinc finger, CCHC-type"/>
    <property type="match status" value="1"/>
</dbReference>
<dbReference type="Gene3D" id="3.40.50.300">
    <property type="entry name" value="P-loop containing nucleotide triphosphate hydrolases"/>
    <property type="match status" value="2"/>
</dbReference>
<feature type="compositionally biased region" description="Basic and acidic residues" evidence="6">
    <location>
        <begin position="164"/>
        <end position="178"/>
    </location>
</feature>
<proteinExistence type="predicted"/>
<feature type="compositionally biased region" description="Low complexity" evidence="6">
    <location>
        <begin position="193"/>
        <end position="225"/>
    </location>
</feature>
<keyword evidence="9" id="KW-1185">Reference proteome</keyword>